<dbReference type="GO" id="GO:0005886">
    <property type="term" value="C:plasma membrane"/>
    <property type="evidence" value="ECO:0007669"/>
    <property type="project" value="UniProtKB-SubCell"/>
</dbReference>
<evidence type="ECO:0000256" key="9">
    <source>
        <dbReference type="RuleBase" id="RU003945"/>
    </source>
</evidence>
<dbReference type="GeneID" id="93384826"/>
<dbReference type="GO" id="GO:0015031">
    <property type="term" value="P:protein transport"/>
    <property type="evidence" value="ECO:0007669"/>
    <property type="project" value="UniProtKB-KW"/>
</dbReference>
<evidence type="ECO:0000256" key="6">
    <source>
        <dbReference type="ARBA" id="ARBA00022989"/>
    </source>
</evidence>
<dbReference type="EMBL" id="CP009761">
    <property type="protein sequence ID" value="AIZ35905.1"/>
    <property type="molecule type" value="Genomic_DNA"/>
</dbReference>
<keyword evidence="16" id="KW-1185">Reference proteome</keyword>
<dbReference type="InterPro" id="IPR028055">
    <property type="entry name" value="YidC/Oxa/ALB_C"/>
</dbReference>
<dbReference type="STRING" id="33033.NW74_00200"/>
<comment type="subcellular location">
    <subcellularLocation>
        <location evidence="1">Cell membrane</location>
        <topology evidence="1">Multi-pass membrane protein</topology>
    </subcellularLocation>
    <subcellularLocation>
        <location evidence="9">Membrane</location>
        <topology evidence="9">Multi-pass membrane protein</topology>
    </subcellularLocation>
</comment>
<evidence type="ECO:0000256" key="5">
    <source>
        <dbReference type="ARBA" id="ARBA00022927"/>
    </source>
</evidence>
<dbReference type="RefSeq" id="WP_004832450.1">
    <property type="nucleotide sequence ID" value="NZ_BHYQ01000007.1"/>
</dbReference>
<dbReference type="Proteomes" id="UP001141458">
    <property type="component" value="Unassembled WGS sequence"/>
</dbReference>
<evidence type="ECO:0000313" key="12">
    <source>
        <dbReference type="EMBL" id="AIZ35905.1"/>
    </source>
</evidence>
<protein>
    <submittedName>
        <fullName evidence="13">YidC/Oxa1 family membrane protein insertase</fullName>
    </submittedName>
</protein>
<dbReference type="Proteomes" id="UP000758611">
    <property type="component" value="Unassembled WGS sequence"/>
</dbReference>
<evidence type="ECO:0000256" key="8">
    <source>
        <dbReference type="ARBA" id="ARBA00023186"/>
    </source>
</evidence>
<keyword evidence="6 10" id="KW-1133">Transmembrane helix</keyword>
<proteinExistence type="inferred from homology"/>
<dbReference type="AlphaFoldDB" id="A0A0B4RZK2"/>
<keyword evidence="5" id="KW-0653">Protein transport</keyword>
<dbReference type="PANTHER" id="PTHR12428">
    <property type="entry name" value="OXA1"/>
    <property type="match status" value="1"/>
</dbReference>
<accession>A0A0B4RZK2</accession>
<dbReference type="InterPro" id="IPR047196">
    <property type="entry name" value="YidC_ALB_C"/>
</dbReference>
<evidence type="ECO:0000256" key="7">
    <source>
        <dbReference type="ARBA" id="ARBA00023136"/>
    </source>
</evidence>
<dbReference type="EMBL" id="CP101412">
    <property type="protein sequence ID" value="WBB30887.1"/>
    <property type="molecule type" value="Genomic_DNA"/>
</dbReference>
<sequence>MAFLRNLMGSVLKFIYEGVASILPNEPSSISYLAISIIIISIIFKVVLFPIFLSSIKNQKIQAKFAKEQQKIREKYKHDQQAMNLKLMEFNKEHGIKQLGGCLPMIFNLILVLAMFAVMREPLLYIFGDANANVMKNFLWIKDLSAPDPLLYGLPLINAVTQYIYLDLSNRDQKDNPGAKSMETMKYIFPFIIFISAKSFSAGLALYWAMTNIVEILLRLALTAYENKKMSNQ</sequence>
<dbReference type="Proteomes" id="UP001210690">
    <property type="component" value="Chromosome"/>
</dbReference>
<dbReference type="CDD" id="cd20070">
    <property type="entry name" value="5TM_YidC_Alb3"/>
    <property type="match status" value="1"/>
</dbReference>
<comment type="similarity">
    <text evidence="9">Belongs to the OXA1/ALB3/YidC family.</text>
</comment>
<dbReference type="GO" id="GO:0032977">
    <property type="term" value="F:membrane insertase activity"/>
    <property type="evidence" value="ECO:0007669"/>
    <property type="project" value="InterPro"/>
</dbReference>
<dbReference type="NCBIfam" id="TIGR03592">
    <property type="entry name" value="yidC_oxa1_cterm"/>
    <property type="match status" value="1"/>
</dbReference>
<organism evidence="12 16">
    <name type="scientific">Parvimonas micra</name>
    <dbReference type="NCBI Taxonomy" id="33033"/>
    <lineage>
        <taxon>Bacteria</taxon>
        <taxon>Bacillati</taxon>
        <taxon>Bacillota</taxon>
        <taxon>Tissierellia</taxon>
        <taxon>Tissierellales</taxon>
        <taxon>Peptoniphilaceae</taxon>
        <taxon>Parvimonas</taxon>
    </lineage>
</organism>
<evidence type="ECO:0000313" key="15">
    <source>
        <dbReference type="EMBL" id="WBB30887.1"/>
    </source>
</evidence>
<dbReference type="EMBL" id="JANDZV010000007">
    <property type="protein sequence ID" value="MCZ7408163.1"/>
    <property type="molecule type" value="Genomic_DNA"/>
</dbReference>
<evidence type="ECO:0000256" key="1">
    <source>
        <dbReference type="ARBA" id="ARBA00004651"/>
    </source>
</evidence>
<dbReference type="GO" id="GO:0051205">
    <property type="term" value="P:protein insertion into membrane"/>
    <property type="evidence" value="ECO:0007669"/>
    <property type="project" value="TreeGrafter"/>
</dbReference>
<feature type="transmembrane region" description="Helical" evidence="10">
    <location>
        <begin position="30"/>
        <end position="53"/>
    </location>
</feature>
<feature type="domain" description="Membrane insertase YidC/Oxa/ALB C-terminal" evidence="11">
    <location>
        <begin position="34"/>
        <end position="220"/>
    </location>
</feature>
<reference evidence="13" key="2">
    <citation type="submission" date="2020-04" db="EMBL/GenBank/DDBJ databases">
        <title>Deep metagenomics examines the oral microbiome during advanced dental caries in children, revealing novel taxa and co-occurrences with host molecules.</title>
        <authorList>
            <person name="Baker J.L."/>
            <person name="Morton J.T."/>
            <person name="Dinis M."/>
            <person name="Alvarez R."/>
            <person name="Tran N.C."/>
            <person name="Knight R."/>
            <person name="Edlund A."/>
        </authorList>
    </citation>
    <scope>NUCLEOTIDE SEQUENCE</scope>
    <source>
        <strain evidence="13">JCVI_23_bin.11</strain>
    </source>
</reference>
<evidence type="ECO:0000313" key="14">
    <source>
        <dbReference type="EMBL" id="MCZ7408163.1"/>
    </source>
</evidence>
<reference evidence="14" key="3">
    <citation type="submission" date="2022-07" db="EMBL/GenBank/DDBJ databases">
        <title>Parvimonas micra travels from the subgingival sulcus of the human oral cavity to the colorectal adenocarcinoma.</title>
        <authorList>
            <person name="Conde-Perez K."/>
            <person name="Buetas E."/>
            <person name="Aja-Macaya P."/>
            <person name="Martin-De Arribas E."/>
            <person name="Iglesias-Corras I."/>
            <person name="Trigo-Tasende N."/>
            <person name="Nasser-Ali M."/>
            <person name="Estevez L.S."/>
            <person name="Rumbo-Feal S."/>
            <person name="Otero-Alen B."/>
            <person name="Noguera J.F."/>
            <person name="Concha A."/>
            <person name="Pardinas-Lopez S."/>
            <person name="Carda-Dieguez M."/>
            <person name="Gomez-Randulfe I."/>
            <person name="Martinez-Lago N."/>
            <person name="Ladra S."/>
            <person name="Aparicio L.A."/>
            <person name="Bou G."/>
            <person name="Mira A."/>
            <person name="Vallejo J.A."/>
            <person name="Poza M."/>
        </authorList>
    </citation>
    <scope>NUCLEOTIDE SEQUENCE</scope>
    <source>
        <strain evidence="15">PM102KC-G-1</strain>
        <strain evidence="14">PM79KC-AC-4</strain>
    </source>
</reference>
<keyword evidence="2" id="KW-0813">Transport</keyword>
<dbReference type="KEGG" id="pmic:NW74_00200"/>
<gene>
    <name evidence="13" type="ORF">HXM94_06645</name>
    <name evidence="15" type="ORF">NM222_08030</name>
    <name evidence="14" type="ORF">NND69_07360</name>
    <name evidence="12" type="ORF">NW74_00200</name>
</gene>
<dbReference type="OrthoDB" id="9780552at2"/>
<evidence type="ECO:0000256" key="10">
    <source>
        <dbReference type="SAM" id="Phobius"/>
    </source>
</evidence>
<evidence type="ECO:0000259" key="11">
    <source>
        <dbReference type="Pfam" id="PF02096"/>
    </source>
</evidence>
<dbReference type="Proteomes" id="UP000031386">
    <property type="component" value="Chromosome"/>
</dbReference>
<keyword evidence="3" id="KW-1003">Cell membrane</keyword>
<dbReference type="PANTHER" id="PTHR12428:SF65">
    <property type="entry name" value="CYTOCHROME C OXIDASE ASSEMBLY PROTEIN COX18, MITOCHONDRIAL"/>
    <property type="match status" value="1"/>
</dbReference>
<name>A0A0B4RZK2_9FIRM</name>
<dbReference type="Pfam" id="PF02096">
    <property type="entry name" value="60KD_IMP"/>
    <property type="match status" value="1"/>
</dbReference>
<feature type="transmembrane region" description="Helical" evidence="10">
    <location>
        <begin position="99"/>
        <end position="119"/>
    </location>
</feature>
<feature type="transmembrane region" description="Helical" evidence="10">
    <location>
        <begin position="187"/>
        <end position="210"/>
    </location>
</feature>
<evidence type="ECO:0000256" key="2">
    <source>
        <dbReference type="ARBA" id="ARBA00022448"/>
    </source>
</evidence>
<evidence type="ECO:0000256" key="4">
    <source>
        <dbReference type="ARBA" id="ARBA00022692"/>
    </source>
</evidence>
<reference evidence="12 16" key="1">
    <citation type="submission" date="2014-10" db="EMBL/GenBank/DDBJ databases">
        <title>Complete genome sequence of Parvimonas micra KCOM 1535 (= ChDC B708).</title>
        <authorList>
            <person name="Kook J.-K."/>
            <person name="Park S.-N."/>
            <person name="Lim Y.K."/>
            <person name="Roh H."/>
        </authorList>
    </citation>
    <scope>NUCLEOTIDE SEQUENCE [LARGE SCALE GENOMIC DNA]</scope>
    <source>
        <strain evidence="12">KCOM 1535</strain>
        <strain evidence="16">KCOM 1535 / ChDC B708</strain>
    </source>
</reference>
<dbReference type="InterPro" id="IPR001708">
    <property type="entry name" value="YidC/ALB3/OXA1/COX18"/>
</dbReference>
<evidence type="ECO:0000313" key="16">
    <source>
        <dbReference type="Proteomes" id="UP000031386"/>
    </source>
</evidence>
<dbReference type="EMBL" id="JABZRE010000029">
    <property type="protein sequence ID" value="MBF1307438.1"/>
    <property type="molecule type" value="Genomic_DNA"/>
</dbReference>
<evidence type="ECO:0000313" key="13">
    <source>
        <dbReference type="EMBL" id="MBF1307438.1"/>
    </source>
</evidence>
<keyword evidence="8" id="KW-0143">Chaperone</keyword>
<keyword evidence="4 9" id="KW-0812">Transmembrane</keyword>
<feature type="transmembrane region" description="Helical" evidence="10">
    <location>
        <begin position="149"/>
        <end position="166"/>
    </location>
</feature>
<evidence type="ECO:0000256" key="3">
    <source>
        <dbReference type="ARBA" id="ARBA00022475"/>
    </source>
</evidence>
<keyword evidence="7 10" id="KW-0472">Membrane</keyword>